<dbReference type="Pfam" id="PF02302">
    <property type="entry name" value="PTS_IIB"/>
    <property type="match status" value="1"/>
</dbReference>
<accession>A0AAV5B235</accession>
<proteinExistence type="predicted"/>
<dbReference type="InterPro" id="IPR013012">
    <property type="entry name" value="PTS_EIIB_3"/>
</dbReference>
<evidence type="ECO:0000256" key="1">
    <source>
        <dbReference type="ARBA" id="ARBA00022448"/>
    </source>
</evidence>
<dbReference type="Proteomes" id="UP001055025">
    <property type="component" value="Unassembled WGS sequence"/>
</dbReference>
<dbReference type="SUPFAM" id="SSF52794">
    <property type="entry name" value="PTS system IIB component-like"/>
    <property type="match status" value="1"/>
</dbReference>
<dbReference type="GO" id="GO:0008982">
    <property type="term" value="F:protein-N(PI)-phosphohistidine-sugar phosphotransferase activity"/>
    <property type="evidence" value="ECO:0007669"/>
    <property type="project" value="InterPro"/>
</dbReference>
<dbReference type="InterPro" id="IPR036095">
    <property type="entry name" value="PTS_EIIB-like_sf"/>
</dbReference>
<organism evidence="9 10">
    <name type="scientific">Granulimonas faecalis</name>
    <dbReference type="NCBI Taxonomy" id="2894155"/>
    <lineage>
        <taxon>Bacteria</taxon>
        <taxon>Bacillati</taxon>
        <taxon>Actinomycetota</taxon>
        <taxon>Coriobacteriia</taxon>
        <taxon>Coriobacteriales</taxon>
        <taxon>Kribbibacteriaceae</taxon>
        <taxon>Granulimonas</taxon>
    </lineage>
</organism>
<keyword evidence="4" id="KW-0808">Transferase</keyword>
<evidence type="ECO:0000256" key="3">
    <source>
        <dbReference type="ARBA" id="ARBA00022597"/>
    </source>
</evidence>
<feature type="domain" description="PTS EIIB type-3" evidence="8">
    <location>
        <begin position="1"/>
        <end position="97"/>
    </location>
</feature>
<dbReference type="GO" id="GO:0016301">
    <property type="term" value="F:kinase activity"/>
    <property type="evidence" value="ECO:0007669"/>
    <property type="project" value="UniProtKB-KW"/>
</dbReference>
<keyword evidence="2" id="KW-0597">Phosphoprotein</keyword>
<keyword evidence="6" id="KW-0418">Kinase</keyword>
<dbReference type="InterPro" id="IPR051819">
    <property type="entry name" value="PTS_sugar-specific_EIIB"/>
</dbReference>
<keyword evidence="5" id="KW-0598">Phosphotransferase system</keyword>
<sequence length="97" mass="10599">MQKIMLVCNAGMSTSLLVQKMQNEAKTRGLDVEIEARPMAEAMEALDTADVLLLGPQIGYARSDFEKATDKPVDVIAMVDYGRMNAPKILDDALAKL</sequence>
<evidence type="ECO:0000256" key="6">
    <source>
        <dbReference type="ARBA" id="ARBA00022777"/>
    </source>
</evidence>
<evidence type="ECO:0000256" key="7">
    <source>
        <dbReference type="PROSITE-ProRule" id="PRU00423"/>
    </source>
</evidence>
<reference evidence="9" key="1">
    <citation type="journal article" date="2022" name="Int. J. Syst. Evol. Microbiol.">
        <title>Granulimonas faecalis gen. nov., sp. nov., and Leptogranulimonas caecicola gen. nov., sp. nov., novel lactate-producing Atopobiaceae bacteria isolated from mouse intestines, and an emended description of the family Atopobiaceae.</title>
        <authorList>
            <person name="Morinaga K."/>
            <person name="Kusada H."/>
            <person name="Sakamoto S."/>
            <person name="Murakami T."/>
            <person name="Toyoda A."/>
            <person name="Mori H."/>
            <person name="Meng X.Y."/>
            <person name="Takashino M."/>
            <person name="Murotomi K."/>
            <person name="Tamaki H."/>
        </authorList>
    </citation>
    <scope>NUCLEOTIDE SEQUENCE</scope>
    <source>
        <strain evidence="9">OPF53</strain>
    </source>
</reference>
<keyword evidence="10" id="KW-1185">Reference proteome</keyword>
<dbReference type="CDD" id="cd05564">
    <property type="entry name" value="PTS_IIB_chitobiose_lichenan"/>
    <property type="match status" value="1"/>
</dbReference>
<evidence type="ECO:0000313" key="9">
    <source>
        <dbReference type="EMBL" id="GJM55596.1"/>
    </source>
</evidence>
<dbReference type="RefSeq" id="WP_135977140.1">
    <property type="nucleotide sequence ID" value="NZ_BQKC01000001.1"/>
</dbReference>
<evidence type="ECO:0000313" key="10">
    <source>
        <dbReference type="Proteomes" id="UP001055025"/>
    </source>
</evidence>
<keyword evidence="3 9" id="KW-0762">Sugar transport</keyword>
<evidence type="ECO:0000259" key="8">
    <source>
        <dbReference type="PROSITE" id="PS51100"/>
    </source>
</evidence>
<dbReference type="AlphaFoldDB" id="A0AAV5B235"/>
<evidence type="ECO:0000256" key="2">
    <source>
        <dbReference type="ARBA" id="ARBA00022553"/>
    </source>
</evidence>
<evidence type="ECO:0000256" key="5">
    <source>
        <dbReference type="ARBA" id="ARBA00022683"/>
    </source>
</evidence>
<dbReference type="EMBL" id="BQKC01000001">
    <property type="protein sequence ID" value="GJM55596.1"/>
    <property type="molecule type" value="Genomic_DNA"/>
</dbReference>
<feature type="modified residue" description="Phosphocysteine; by EIIA" evidence="7">
    <location>
        <position position="8"/>
    </location>
</feature>
<protein>
    <submittedName>
        <fullName evidence="9">PTS sugar transporter subunit IIB</fullName>
    </submittedName>
</protein>
<gene>
    <name evidence="9" type="primary">ptcB_2</name>
    <name evidence="9" type="ORF">ATOP_12510</name>
</gene>
<dbReference type="InterPro" id="IPR003501">
    <property type="entry name" value="PTS_EIIB_2/3"/>
</dbReference>
<dbReference type="Gene3D" id="3.40.50.2300">
    <property type="match status" value="1"/>
</dbReference>
<dbReference type="PANTHER" id="PTHR34581">
    <property type="entry name" value="PTS SYSTEM N,N'-DIACETYLCHITOBIOSE-SPECIFIC EIIB COMPONENT"/>
    <property type="match status" value="1"/>
</dbReference>
<dbReference type="PANTHER" id="PTHR34581:SF2">
    <property type="entry name" value="PTS SYSTEM N,N'-DIACETYLCHITOBIOSE-SPECIFIC EIIB COMPONENT"/>
    <property type="match status" value="1"/>
</dbReference>
<dbReference type="PROSITE" id="PS51100">
    <property type="entry name" value="PTS_EIIB_TYPE_3"/>
    <property type="match status" value="1"/>
</dbReference>
<name>A0AAV5B235_9ACTN</name>
<dbReference type="GO" id="GO:0009401">
    <property type="term" value="P:phosphoenolpyruvate-dependent sugar phosphotransferase system"/>
    <property type="evidence" value="ECO:0007669"/>
    <property type="project" value="UniProtKB-KW"/>
</dbReference>
<evidence type="ECO:0000256" key="4">
    <source>
        <dbReference type="ARBA" id="ARBA00022679"/>
    </source>
</evidence>
<comment type="caution">
    <text evidence="9">The sequence shown here is derived from an EMBL/GenBank/DDBJ whole genome shotgun (WGS) entry which is preliminary data.</text>
</comment>
<keyword evidence="1" id="KW-0813">Transport</keyword>